<reference evidence="3" key="1">
    <citation type="submission" date="2020-11" db="EMBL/GenBank/DDBJ databases">
        <title>Sequencing the genomes of 1000 actinobacteria strains.</title>
        <authorList>
            <person name="Klenk H.-P."/>
        </authorList>
    </citation>
    <scope>NUCLEOTIDE SEQUENCE</scope>
    <source>
        <strain evidence="3">DSM 26152</strain>
    </source>
</reference>
<evidence type="ECO:0000313" key="3">
    <source>
        <dbReference type="EMBL" id="MBG6084506.1"/>
    </source>
</evidence>
<accession>A0A931DBR4</accession>
<keyword evidence="4" id="KW-1185">Reference proteome</keyword>
<proteinExistence type="predicted"/>
<feature type="region of interest" description="Disordered" evidence="1">
    <location>
        <begin position="32"/>
        <end position="68"/>
    </location>
</feature>
<dbReference type="CDD" id="cd15482">
    <property type="entry name" value="Sialidase_non-viral"/>
    <property type="match status" value="1"/>
</dbReference>
<dbReference type="SUPFAM" id="SSF110296">
    <property type="entry name" value="Oligoxyloglucan reducing end-specific cellobiohydrolase"/>
    <property type="match status" value="1"/>
</dbReference>
<comment type="caution">
    <text evidence="3">The sequence shown here is derived from an EMBL/GenBank/DDBJ whole genome shotgun (WGS) entry which is preliminary data.</text>
</comment>
<dbReference type="NCBIfam" id="NF045728">
    <property type="entry name" value="glycosyl_F510_1955"/>
    <property type="match status" value="1"/>
</dbReference>
<dbReference type="Gene3D" id="2.130.10.10">
    <property type="entry name" value="YVTN repeat-like/Quinoprotein amine dehydrogenase"/>
    <property type="match status" value="2"/>
</dbReference>
<feature type="chain" id="PRO_5039256955" description="Exo-alpha-sialidase" evidence="2">
    <location>
        <begin position="31"/>
        <end position="316"/>
    </location>
</feature>
<dbReference type="RefSeq" id="WP_196835806.1">
    <property type="nucleotide sequence ID" value="NZ_JADOTZ010000001.1"/>
</dbReference>
<evidence type="ECO:0000313" key="4">
    <source>
        <dbReference type="Proteomes" id="UP000625033"/>
    </source>
</evidence>
<name>A0A931DBR4_9MICC</name>
<evidence type="ECO:0008006" key="5">
    <source>
        <dbReference type="Google" id="ProtNLM"/>
    </source>
</evidence>
<feature type="signal peptide" evidence="2">
    <location>
        <begin position="1"/>
        <end position="30"/>
    </location>
</feature>
<keyword evidence="2" id="KW-0732">Signal</keyword>
<gene>
    <name evidence="3" type="ORF">IW252_001273</name>
</gene>
<dbReference type="EMBL" id="JADOTZ010000001">
    <property type="protein sequence ID" value="MBG6084506.1"/>
    <property type="molecule type" value="Genomic_DNA"/>
</dbReference>
<dbReference type="InterPro" id="IPR015943">
    <property type="entry name" value="WD40/YVTN_repeat-like_dom_sf"/>
</dbReference>
<organism evidence="3 4">
    <name type="scientific">Zhihengliuella flava</name>
    <dbReference type="NCBI Taxonomy" id="1285193"/>
    <lineage>
        <taxon>Bacteria</taxon>
        <taxon>Bacillati</taxon>
        <taxon>Actinomycetota</taxon>
        <taxon>Actinomycetes</taxon>
        <taxon>Micrococcales</taxon>
        <taxon>Micrococcaceae</taxon>
        <taxon>Zhihengliuella</taxon>
    </lineage>
</organism>
<protein>
    <recommendedName>
        <fullName evidence="5">Exo-alpha-sialidase</fullName>
    </recommendedName>
</protein>
<evidence type="ECO:0000256" key="2">
    <source>
        <dbReference type="SAM" id="SignalP"/>
    </source>
</evidence>
<dbReference type="Proteomes" id="UP000625033">
    <property type="component" value="Unassembled WGS sequence"/>
</dbReference>
<feature type="compositionally biased region" description="Low complexity" evidence="1">
    <location>
        <begin position="32"/>
        <end position="51"/>
    </location>
</feature>
<sequence>MPSLTLPSLSRSTRAVLPAALSALLLSSCAAGSPGAGQAATSAPATSASVQPAPPSQSEADSTHGPADVGHIHGIHPDGDRLLIATHHGLFVAGLEGMRSDGTLPGGGGPTPRGPQIDLMGFAASDEALYASGHPGAGSELPNPVGLMRSTDDGATWEPLSRAGESDFHALTTTDGAVVGFDGNLARTQDGVEWEAVDGPDAFALAGHPAGPTVLATTPDGLWVSEDAGQTWAAAASQPDEVLQFVTFADADTAVGIAPDGSVHVSEDAGASWEERGLAGSAPSAVAAQVREGQLHVWAAVGTAVVHSDDGGARFS</sequence>
<dbReference type="InterPro" id="IPR054817">
    <property type="entry name" value="Glycosyl_F510_1955-like"/>
</dbReference>
<dbReference type="AlphaFoldDB" id="A0A931DBR4"/>
<evidence type="ECO:0000256" key="1">
    <source>
        <dbReference type="SAM" id="MobiDB-lite"/>
    </source>
</evidence>